<dbReference type="Pfam" id="PF07690">
    <property type="entry name" value="MFS_1"/>
    <property type="match status" value="1"/>
</dbReference>
<feature type="transmembrane region" description="Helical" evidence="7">
    <location>
        <begin position="338"/>
        <end position="357"/>
    </location>
</feature>
<dbReference type="Gene3D" id="1.20.1250.20">
    <property type="entry name" value="MFS general substrate transporter like domains"/>
    <property type="match status" value="1"/>
</dbReference>
<feature type="transmembrane region" description="Helical" evidence="7">
    <location>
        <begin position="144"/>
        <end position="164"/>
    </location>
</feature>
<proteinExistence type="predicted"/>
<evidence type="ECO:0000256" key="2">
    <source>
        <dbReference type="ARBA" id="ARBA00022448"/>
    </source>
</evidence>
<dbReference type="GO" id="GO:0005886">
    <property type="term" value="C:plasma membrane"/>
    <property type="evidence" value="ECO:0007669"/>
    <property type="project" value="UniProtKB-SubCell"/>
</dbReference>
<feature type="transmembrane region" description="Helical" evidence="7">
    <location>
        <begin position="170"/>
        <end position="194"/>
    </location>
</feature>
<dbReference type="InterPro" id="IPR020846">
    <property type="entry name" value="MFS_dom"/>
</dbReference>
<protein>
    <submittedName>
        <fullName evidence="9">MFS transporter, DHA2 family, multidrug resistance protein</fullName>
    </submittedName>
</protein>
<evidence type="ECO:0000256" key="1">
    <source>
        <dbReference type="ARBA" id="ARBA00004651"/>
    </source>
</evidence>
<dbReference type="EMBL" id="LT629695">
    <property type="protein sequence ID" value="SDH85563.1"/>
    <property type="molecule type" value="Genomic_DNA"/>
</dbReference>
<evidence type="ECO:0000256" key="6">
    <source>
        <dbReference type="ARBA" id="ARBA00023136"/>
    </source>
</evidence>
<feature type="transmembrane region" description="Helical" evidence="7">
    <location>
        <begin position="206"/>
        <end position="229"/>
    </location>
</feature>
<dbReference type="PRINTS" id="PR01036">
    <property type="entry name" value="TCRTETB"/>
</dbReference>
<evidence type="ECO:0000256" key="7">
    <source>
        <dbReference type="SAM" id="Phobius"/>
    </source>
</evidence>
<keyword evidence="2" id="KW-0813">Transport</keyword>
<feature type="transmembrane region" description="Helical" evidence="7">
    <location>
        <begin position="272"/>
        <end position="294"/>
    </location>
</feature>
<dbReference type="PROSITE" id="PS50850">
    <property type="entry name" value="MFS"/>
    <property type="match status" value="1"/>
</dbReference>
<sequence>MAMSTIQTQTSRAGVREWIALAVLMLPVLLVAIDNTVLAFALPEIAGALEPTGAQQLWIVDVYPLVLAGLLVPMGVLGDRFGRRRLLLIGAVGFGVVSVLCAFAPTAELLIAGRALQGLFGATLMPSTMSLLRSLFVDRVQRRLAIAIWATGFSVGSAVGPAVGGLLLAHFWWGSIFLLAIPLLLPMLVLVPLLVRESRDPKAPKVDLVGIVLAMLTLTPLAAAVKHVATDGVDAVAIGLAALATASGVLFVRRMQRVEHPMLDLALLRDRAFSTGVLVNLLSVVALVGFLFFLTQHLQLVVGMSTLEAALVLLPGTAAMIVAGLGSVRLVRRIRQEVVMVGALVASTIAYVTVAVLGADISVAAIAAAFALLGAGIGAAETLSNDLVLASAPVDKAGAAAGVSETAYELGAVLGTAVLGGILTSVYQSTLVVPSGIAADDAARAGETLSGALHVSDAVGGEAGLALAEAARHAFDAGVVWTAGAGAVLIASAAVLTWWRLVRGRSGGPTTAAVAIAAAER</sequence>
<keyword evidence="10" id="KW-1185">Reference proteome</keyword>
<keyword evidence="4 7" id="KW-0812">Transmembrane</keyword>
<accession>A0A1G8FTU3</accession>
<feature type="transmembrane region" description="Helical" evidence="7">
    <location>
        <begin position="235"/>
        <end position="252"/>
    </location>
</feature>
<comment type="subcellular location">
    <subcellularLocation>
        <location evidence="1">Cell membrane</location>
        <topology evidence="1">Multi-pass membrane protein</topology>
    </subcellularLocation>
</comment>
<dbReference type="InterPro" id="IPR011701">
    <property type="entry name" value="MFS"/>
</dbReference>
<dbReference type="AlphaFoldDB" id="A0A1G8FTU3"/>
<reference evidence="10" key="1">
    <citation type="submission" date="2016-10" db="EMBL/GenBank/DDBJ databases">
        <authorList>
            <person name="Varghese N."/>
            <person name="Submissions S."/>
        </authorList>
    </citation>
    <scope>NUCLEOTIDE SEQUENCE [LARGE SCALE GENOMIC DNA]</scope>
    <source>
        <strain evidence="10">DSM 22002</strain>
    </source>
</reference>
<name>A0A1G8FTU3_9MICO</name>
<dbReference type="PANTHER" id="PTHR42718:SF47">
    <property type="entry name" value="METHYL VIOLOGEN RESISTANCE PROTEIN SMVA"/>
    <property type="match status" value="1"/>
</dbReference>
<feature type="transmembrane region" description="Helical" evidence="7">
    <location>
        <begin position="111"/>
        <end position="132"/>
    </location>
</feature>
<evidence type="ECO:0000256" key="5">
    <source>
        <dbReference type="ARBA" id="ARBA00022989"/>
    </source>
</evidence>
<dbReference type="PANTHER" id="PTHR42718">
    <property type="entry name" value="MAJOR FACILITATOR SUPERFAMILY MULTIDRUG TRANSPORTER MFSC"/>
    <property type="match status" value="1"/>
</dbReference>
<dbReference type="RefSeq" id="WP_092505656.1">
    <property type="nucleotide sequence ID" value="NZ_LT629695.1"/>
</dbReference>
<organism evidence="9 10">
    <name type="scientific">Agrococcus jejuensis</name>
    <dbReference type="NCBI Taxonomy" id="399736"/>
    <lineage>
        <taxon>Bacteria</taxon>
        <taxon>Bacillati</taxon>
        <taxon>Actinomycetota</taxon>
        <taxon>Actinomycetes</taxon>
        <taxon>Micrococcales</taxon>
        <taxon>Microbacteriaceae</taxon>
        <taxon>Agrococcus</taxon>
    </lineage>
</organism>
<gene>
    <name evidence="9" type="ORF">SAMN04489720_2616</name>
</gene>
<dbReference type="SUPFAM" id="SSF103473">
    <property type="entry name" value="MFS general substrate transporter"/>
    <property type="match status" value="1"/>
</dbReference>
<feature type="transmembrane region" description="Helical" evidence="7">
    <location>
        <begin position="300"/>
        <end position="326"/>
    </location>
</feature>
<keyword evidence="3" id="KW-1003">Cell membrane</keyword>
<feature type="domain" description="Major facilitator superfamily (MFS) profile" evidence="8">
    <location>
        <begin position="20"/>
        <end position="503"/>
    </location>
</feature>
<keyword evidence="6 7" id="KW-0472">Membrane</keyword>
<dbReference type="CDD" id="cd17321">
    <property type="entry name" value="MFS_MMR_MDR_like"/>
    <property type="match status" value="1"/>
</dbReference>
<feature type="transmembrane region" description="Helical" evidence="7">
    <location>
        <begin position="479"/>
        <end position="499"/>
    </location>
</feature>
<evidence type="ECO:0000313" key="10">
    <source>
        <dbReference type="Proteomes" id="UP000198822"/>
    </source>
</evidence>
<dbReference type="GO" id="GO:0022857">
    <property type="term" value="F:transmembrane transporter activity"/>
    <property type="evidence" value="ECO:0007669"/>
    <property type="project" value="InterPro"/>
</dbReference>
<dbReference type="Proteomes" id="UP000198822">
    <property type="component" value="Chromosome I"/>
</dbReference>
<dbReference type="InterPro" id="IPR036259">
    <property type="entry name" value="MFS_trans_sf"/>
</dbReference>
<evidence type="ECO:0000256" key="3">
    <source>
        <dbReference type="ARBA" id="ARBA00022475"/>
    </source>
</evidence>
<dbReference type="OrthoDB" id="9781469at2"/>
<feature type="transmembrane region" description="Helical" evidence="7">
    <location>
        <begin position="363"/>
        <end position="380"/>
    </location>
</feature>
<feature type="transmembrane region" description="Helical" evidence="7">
    <location>
        <begin position="62"/>
        <end position="79"/>
    </location>
</feature>
<evidence type="ECO:0000256" key="4">
    <source>
        <dbReference type="ARBA" id="ARBA00022692"/>
    </source>
</evidence>
<feature type="transmembrane region" description="Helical" evidence="7">
    <location>
        <begin position="21"/>
        <end position="42"/>
    </location>
</feature>
<evidence type="ECO:0000259" key="8">
    <source>
        <dbReference type="PROSITE" id="PS50850"/>
    </source>
</evidence>
<evidence type="ECO:0000313" key="9">
    <source>
        <dbReference type="EMBL" id="SDH85563.1"/>
    </source>
</evidence>
<dbReference type="Gene3D" id="1.20.1720.10">
    <property type="entry name" value="Multidrug resistance protein D"/>
    <property type="match status" value="1"/>
</dbReference>
<feature type="transmembrane region" description="Helical" evidence="7">
    <location>
        <begin position="86"/>
        <end position="105"/>
    </location>
</feature>
<keyword evidence="5 7" id="KW-1133">Transmembrane helix</keyword>